<feature type="compositionally biased region" description="Acidic residues" evidence="1">
    <location>
        <begin position="549"/>
        <end position="566"/>
    </location>
</feature>
<keyword evidence="2" id="KW-0648">Protein biosynthesis</keyword>
<feature type="compositionally biased region" description="Low complexity" evidence="1">
    <location>
        <begin position="570"/>
        <end position="581"/>
    </location>
</feature>
<sequence length="744" mass="81916">MDTDKDSSDHGLEDTSRLRESVSMVIRQLQLHPTHPARARSEEIPESEEEHGGGGDNSNHGGGIEDDSDDDNDDDDDDDGDDNNYNEPPQRRHSISSAGSKYSPSVASSDGDAAYYAEQPDAPGLEEDEKPIFPATPRRPLASHSPYTTVPPTPIHSYPHYHDHHPSPLKRSRSRSRSSSQSPVPPPRPFKRLKAPLNHAYLSLLNADILDASTRFTPHTWPTAAAGGDDKTHHHDHDGALQPSQIGLSHWTAAEKTLFFDALARLGADDARGIAARVCTKSEFEVAAYLALLGRDAAAAATAAAGGAGDGQRRMRRWHAGVVLGDLPAAVELSQACVAALEEAADAVSLRQEAYEEAVERTRWEGKGGFWVVREWNRRQLEKAGPEGMPSVGFFRVGNWLGLAEGVFMNSVVEEGNWRAIAGEGEKEKPGIWATALEDFYALALSVTRRLVAATAYVAESRVRAKREMYPGTAMRATVKDVEAAALSLGLKTNSRGFWAKCARRLRLEVYDAEDEGTVGWNEEEEPMSYGEVERALGLELGNGSDETVSIDEPESSEEEEEEEQNTDGSAASVSDAASVDLGAEWHDESDNEGLPEQEENEAEKRDIDREVDELLVHSALEYPKTRRARDALRRRIRAARAHEAYADALDAWASYSEEKRLWVMLDRQPPLGLIKVEAPGDPPNRGRTVDELIKGFSRTPGKGGWRSKLEVVPSRWEMEYALVQEEREEKVKVTNVAESGEEI</sequence>
<proteinExistence type="predicted"/>
<feature type="compositionally biased region" description="Acidic residues" evidence="1">
    <location>
        <begin position="64"/>
        <end position="84"/>
    </location>
</feature>
<feature type="compositionally biased region" description="Basic residues" evidence="1">
    <location>
        <begin position="167"/>
        <end position="176"/>
    </location>
</feature>
<dbReference type="Gene3D" id="1.10.10.60">
    <property type="entry name" value="Homeodomain-like"/>
    <property type="match status" value="1"/>
</dbReference>
<dbReference type="GO" id="GO:0003743">
    <property type="term" value="F:translation initiation factor activity"/>
    <property type="evidence" value="ECO:0007669"/>
    <property type="project" value="UniProtKB-KW"/>
</dbReference>
<evidence type="ECO:0000256" key="1">
    <source>
        <dbReference type="SAM" id="MobiDB-lite"/>
    </source>
</evidence>
<dbReference type="RefSeq" id="XP_070920571.1">
    <property type="nucleotide sequence ID" value="XM_071064470.1"/>
</dbReference>
<feature type="compositionally biased region" description="Polar residues" evidence="1">
    <location>
        <begin position="95"/>
        <end position="108"/>
    </location>
</feature>
<keyword evidence="3" id="KW-1185">Reference proteome</keyword>
<accession>A0ABQ0GM57</accession>
<dbReference type="InterPro" id="IPR039601">
    <property type="entry name" value="Rrn5"/>
</dbReference>
<comment type="caution">
    <text evidence="2">The sequence shown here is derived from an EMBL/GenBank/DDBJ whole genome shotgun (WGS) entry which is preliminary data.</text>
</comment>
<evidence type="ECO:0000313" key="2">
    <source>
        <dbReference type="EMBL" id="GAB1318841.1"/>
    </source>
</evidence>
<feature type="compositionally biased region" description="Acidic residues" evidence="1">
    <location>
        <begin position="590"/>
        <end position="602"/>
    </location>
</feature>
<feature type="region of interest" description="Disordered" evidence="1">
    <location>
        <begin position="541"/>
        <end position="609"/>
    </location>
</feature>
<feature type="region of interest" description="Disordered" evidence="1">
    <location>
        <begin position="1"/>
        <end position="192"/>
    </location>
</feature>
<evidence type="ECO:0000313" key="3">
    <source>
        <dbReference type="Proteomes" id="UP001628179"/>
    </source>
</evidence>
<dbReference type="Proteomes" id="UP001628179">
    <property type="component" value="Unassembled WGS sequence"/>
</dbReference>
<name>A0ABQ0GM57_9PEZI</name>
<keyword evidence="2" id="KW-0396">Initiation factor</keyword>
<gene>
    <name evidence="2" type="ORF">MFIFM68171_09051</name>
</gene>
<dbReference type="PANTHER" id="PTHR28079">
    <property type="entry name" value="RNA POLYMERASE I-SPECIFIC TRANSCRIPTION INITIATION FACTOR RRN5"/>
    <property type="match status" value="1"/>
</dbReference>
<organism evidence="2 3">
    <name type="scientific">Madurella fahalii</name>
    <dbReference type="NCBI Taxonomy" id="1157608"/>
    <lineage>
        <taxon>Eukaryota</taxon>
        <taxon>Fungi</taxon>
        <taxon>Dikarya</taxon>
        <taxon>Ascomycota</taxon>
        <taxon>Pezizomycotina</taxon>
        <taxon>Sordariomycetes</taxon>
        <taxon>Sordariomycetidae</taxon>
        <taxon>Sordariales</taxon>
        <taxon>Sordariales incertae sedis</taxon>
        <taxon>Madurella</taxon>
    </lineage>
</organism>
<dbReference type="InterPro" id="IPR009057">
    <property type="entry name" value="Homeodomain-like_sf"/>
</dbReference>
<protein>
    <submittedName>
        <fullName evidence="2">RNA polymerase I-specific transcription initiation factor rrn5</fullName>
    </submittedName>
</protein>
<reference evidence="2 3" key="1">
    <citation type="submission" date="2024-09" db="EMBL/GenBank/DDBJ databases">
        <title>Itraconazole resistance in Madurella fahalii resulting from another homologue of gene encoding cytochrome P450 14-alpha sterol demethylase (CYP51).</title>
        <authorList>
            <person name="Yoshioka I."/>
            <person name="Fahal A.H."/>
            <person name="Kaneko S."/>
            <person name="Yaguchi T."/>
        </authorList>
    </citation>
    <scope>NUCLEOTIDE SEQUENCE [LARGE SCALE GENOMIC DNA]</scope>
    <source>
        <strain evidence="2 3">IFM 68171</strain>
    </source>
</reference>
<feature type="compositionally biased region" description="Basic and acidic residues" evidence="1">
    <location>
        <begin position="1"/>
        <end position="20"/>
    </location>
</feature>
<dbReference type="PANTHER" id="PTHR28079:SF1">
    <property type="entry name" value="RNA POLYMERASE I-SPECIFIC TRANSCRIPTION INITIATION FACTOR RRN5"/>
    <property type="match status" value="1"/>
</dbReference>
<dbReference type="EMBL" id="BAAFSV010000005">
    <property type="protein sequence ID" value="GAB1318841.1"/>
    <property type="molecule type" value="Genomic_DNA"/>
</dbReference>
<dbReference type="GeneID" id="98179793"/>
<dbReference type="SUPFAM" id="SSF46689">
    <property type="entry name" value="Homeodomain-like"/>
    <property type="match status" value="1"/>
</dbReference>